<sequence>MAGPYNVGVIGYGLSAKVFHIPFVQLTKSLKLYAIVQRSPSPGNSAPADYPSLKHFTSADSMLQDPDVQVVIISTPPDTHFALASKALESDKHVLVEKPFVATSAEAEALAALAREHRRMLCVYQNRRWDSDFLTVRKLIGDGTLGRIYEFETHFDRYRVDKPATWKGKLGMAQAGGVLYDLGSHLIDQVYVLFGKPTAAYAKFVDQRTGRLVSGEGSDQEPDSINAVLSYADRGLLVHVRIGVLSVEAKQPRFWVRGSKGSYHKTGLDPQEDQLRGGKKASDPDFGKEDSSREGRLCTLQENGSFEDAPCPTVEPQTYVKLFELFGDAISSGKEDDVPVSAGQAADVLRIIEALKESARTGREVPLV</sequence>
<reference evidence="6" key="1">
    <citation type="submission" date="2022-07" db="EMBL/GenBank/DDBJ databases">
        <title>Fungi with potential for degradation of polypropylene.</title>
        <authorList>
            <person name="Gostincar C."/>
        </authorList>
    </citation>
    <scope>NUCLEOTIDE SEQUENCE</scope>
    <source>
        <strain evidence="6">EXF-13308</strain>
    </source>
</reference>
<proteinExistence type="inferred from homology"/>
<feature type="domain" description="Gfo/Idh/MocA-like oxidoreductase C-terminal" evidence="5">
    <location>
        <begin position="137"/>
        <end position="367"/>
    </location>
</feature>
<dbReference type="PANTHER" id="PTHR43708:SF5">
    <property type="entry name" value="CONSERVED EXPRESSED OXIDOREDUCTASE (EUROFUNG)-RELATED"/>
    <property type="match status" value="1"/>
</dbReference>
<dbReference type="SUPFAM" id="SSF55347">
    <property type="entry name" value="Glyceraldehyde-3-phosphate dehydrogenase-like, C-terminal domain"/>
    <property type="match status" value="1"/>
</dbReference>
<protein>
    <submittedName>
        <fullName evidence="6">NAD(P)-binding protein</fullName>
    </submittedName>
</protein>
<dbReference type="SUPFAM" id="SSF51735">
    <property type="entry name" value="NAD(P)-binding Rossmann-fold domains"/>
    <property type="match status" value="1"/>
</dbReference>
<dbReference type="InterPro" id="IPR036291">
    <property type="entry name" value="NAD(P)-bd_dom_sf"/>
</dbReference>
<evidence type="ECO:0000256" key="3">
    <source>
        <dbReference type="SAM" id="MobiDB-lite"/>
    </source>
</evidence>
<dbReference type="AlphaFoldDB" id="A0AA38RE63"/>
<feature type="domain" description="Gfo/Idh/MocA-like oxidoreductase N-terminal" evidence="4">
    <location>
        <begin position="6"/>
        <end position="124"/>
    </location>
</feature>
<name>A0AA38RE63_9PEZI</name>
<evidence type="ECO:0000259" key="4">
    <source>
        <dbReference type="Pfam" id="PF01408"/>
    </source>
</evidence>
<feature type="region of interest" description="Disordered" evidence="3">
    <location>
        <begin position="265"/>
        <end position="294"/>
    </location>
</feature>
<feature type="compositionally biased region" description="Basic and acidic residues" evidence="3">
    <location>
        <begin position="273"/>
        <end position="294"/>
    </location>
</feature>
<dbReference type="Pfam" id="PF01408">
    <property type="entry name" value="GFO_IDH_MocA"/>
    <property type="match status" value="1"/>
</dbReference>
<gene>
    <name evidence="6" type="ORF">NKR23_g10059</name>
</gene>
<keyword evidence="2" id="KW-0560">Oxidoreductase</keyword>
<dbReference type="EMBL" id="JANBVO010000042">
    <property type="protein sequence ID" value="KAJ9134587.1"/>
    <property type="molecule type" value="Genomic_DNA"/>
</dbReference>
<dbReference type="Gene3D" id="3.30.360.10">
    <property type="entry name" value="Dihydrodipicolinate Reductase, domain 2"/>
    <property type="match status" value="1"/>
</dbReference>
<comment type="caution">
    <text evidence="6">The sequence shown here is derived from an EMBL/GenBank/DDBJ whole genome shotgun (WGS) entry which is preliminary data.</text>
</comment>
<dbReference type="Proteomes" id="UP001174694">
    <property type="component" value="Unassembled WGS sequence"/>
</dbReference>
<evidence type="ECO:0000313" key="7">
    <source>
        <dbReference type="Proteomes" id="UP001174694"/>
    </source>
</evidence>
<evidence type="ECO:0000313" key="6">
    <source>
        <dbReference type="EMBL" id="KAJ9134587.1"/>
    </source>
</evidence>
<dbReference type="GO" id="GO:0000166">
    <property type="term" value="F:nucleotide binding"/>
    <property type="evidence" value="ECO:0007669"/>
    <property type="project" value="InterPro"/>
</dbReference>
<evidence type="ECO:0000259" key="5">
    <source>
        <dbReference type="Pfam" id="PF02894"/>
    </source>
</evidence>
<evidence type="ECO:0000256" key="2">
    <source>
        <dbReference type="ARBA" id="ARBA00023002"/>
    </source>
</evidence>
<dbReference type="Gene3D" id="3.40.50.720">
    <property type="entry name" value="NAD(P)-binding Rossmann-like Domain"/>
    <property type="match status" value="1"/>
</dbReference>
<dbReference type="InterPro" id="IPR004104">
    <property type="entry name" value="Gfo/Idh/MocA-like_OxRdtase_C"/>
</dbReference>
<organism evidence="6 7">
    <name type="scientific">Pleurostoma richardsiae</name>
    <dbReference type="NCBI Taxonomy" id="41990"/>
    <lineage>
        <taxon>Eukaryota</taxon>
        <taxon>Fungi</taxon>
        <taxon>Dikarya</taxon>
        <taxon>Ascomycota</taxon>
        <taxon>Pezizomycotina</taxon>
        <taxon>Sordariomycetes</taxon>
        <taxon>Sordariomycetidae</taxon>
        <taxon>Calosphaeriales</taxon>
        <taxon>Pleurostomataceae</taxon>
        <taxon>Pleurostoma</taxon>
    </lineage>
</organism>
<keyword evidence="7" id="KW-1185">Reference proteome</keyword>
<dbReference type="InterPro" id="IPR051317">
    <property type="entry name" value="Gfo/Idh/MocA_oxidoreduct"/>
</dbReference>
<dbReference type="GO" id="GO:0016491">
    <property type="term" value="F:oxidoreductase activity"/>
    <property type="evidence" value="ECO:0007669"/>
    <property type="project" value="UniProtKB-KW"/>
</dbReference>
<comment type="similarity">
    <text evidence="1">Belongs to the Gfo/Idh/MocA family.</text>
</comment>
<dbReference type="PANTHER" id="PTHR43708">
    <property type="entry name" value="CONSERVED EXPRESSED OXIDOREDUCTASE (EUROFUNG)"/>
    <property type="match status" value="1"/>
</dbReference>
<accession>A0AA38RE63</accession>
<dbReference type="InterPro" id="IPR000683">
    <property type="entry name" value="Gfo/Idh/MocA-like_OxRdtase_N"/>
</dbReference>
<dbReference type="Pfam" id="PF02894">
    <property type="entry name" value="GFO_IDH_MocA_C"/>
    <property type="match status" value="1"/>
</dbReference>
<evidence type="ECO:0000256" key="1">
    <source>
        <dbReference type="ARBA" id="ARBA00010928"/>
    </source>
</evidence>